<dbReference type="Pfam" id="PF24784">
    <property type="entry name" value="Temptin_C"/>
    <property type="match status" value="1"/>
</dbReference>
<dbReference type="InterPro" id="IPR057626">
    <property type="entry name" value="S-S_Temptin"/>
</dbReference>
<keyword evidence="1" id="KW-0472">Membrane</keyword>
<proteinExistence type="predicted"/>
<accession>A0ABQ9E5B2</accession>
<evidence type="ECO:0000259" key="3">
    <source>
        <dbReference type="Pfam" id="PF24784"/>
    </source>
</evidence>
<keyword evidence="1" id="KW-0812">Transmembrane</keyword>
<dbReference type="PANTHER" id="PTHR34737:SF2">
    <property type="entry name" value="EF-HAND DOMAIN-CONTAINING PROTEIN"/>
    <property type="match status" value="1"/>
</dbReference>
<protein>
    <recommendedName>
        <fullName evidence="6">Temptin</fullName>
    </recommendedName>
</protein>
<dbReference type="Gene3D" id="2.60.120.310">
    <property type="entry name" value="Copper type II, ascorbate-dependent monooxygenase, N-terminal domain"/>
    <property type="match status" value="1"/>
</dbReference>
<dbReference type="Pfam" id="PF01082">
    <property type="entry name" value="Cu2_monooxygen"/>
    <property type="match status" value="1"/>
</dbReference>
<dbReference type="SUPFAM" id="SSF49742">
    <property type="entry name" value="PHM/PNGase F"/>
    <property type="match status" value="1"/>
</dbReference>
<keyword evidence="5" id="KW-1185">Reference proteome</keyword>
<feature type="transmembrane region" description="Helical" evidence="1">
    <location>
        <begin position="12"/>
        <end position="32"/>
    </location>
</feature>
<evidence type="ECO:0000313" key="4">
    <source>
        <dbReference type="EMBL" id="KAJ8300472.1"/>
    </source>
</evidence>
<keyword evidence="1" id="KW-1133">Transmembrane helix</keyword>
<name>A0ABQ9E5B2_TEGGR</name>
<sequence length="381" mass="43895">MNVLERQIIQQLNPYIKTYFSAVLLYFVPFYLSLVQSFQPYQTSIPNGYNVPHPCKLNYMWRGVGHQVPKGGGERNQFGIDFSNAGKSWTVDFCQKDSDGDGKTNGEELGDPQCKWKVGELPERTTNITHPGICEPLDSEQCMNETQFVSCDSKQFLCDALHEPAIRGMKNTTIKFPEIKILNEETQYYCMYFNFPMDGDYHMVANQPFIDNKNVLHHILLFGCDQPVTEEPNKPWRCGMGSYKCFSLLGIWAVGMAGECMHNLTGFRIGYRGYTTGMIQVHYNNPDKRDDFTDSSGLTIHYTPNRRQYDSRVLMLGQMYLEIPNGKNEYQVIGECTPECRRQMKVEHIRNGTFLEDIAVDEVYSYDSPVQHQYVLKPYIP</sequence>
<dbReference type="PANTHER" id="PTHR34737">
    <property type="entry name" value="EF-HAND DOMAIN-CONTAINING PROTEIN"/>
    <property type="match status" value="1"/>
</dbReference>
<evidence type="ECO:0008006" key="6">
    <source>
        <dbReference type="Google" id="ProtNLM"/>
    </source>
</evidence>
<comment type="caution">
    <text evidence="4">The sequence shown here is derived from an EMBL/GenBank/DDBJ whole genome shotgun (WGS) entry which is preliminary data.</text>
</comment>
<dbReference type="InterPro" id="IPR036939">
    <property type="entry name" value="Cu2_ascorb_mOase_N_sf"/>
</dbReference>
<feature type="domain" description="Temptin Cys/Cys disulfide" evidence="3">
    <location>
        <begin position="36"/>
        <end position="133"/>
    </location>
</feature>
<evidence type="ECO:0000313" key="5">
    <source>
        <dbReference type="Proteomes" id="UP001217089"/>
    </source>
</evidence>
<dbReference type="EMBL" id="JARBDR010000919">
    <property type="protein sequence ID" value="KAJ8300472.1"/>
    <property type="molecule type" value="Genomic_DNA"/>
</dbReference>
<dbReference type="InterPro" id="IPR000323">
    <property type="entry name" value="Cu2_ascorb_mOase_N"/>
</dbReference>
<reference evidence="4 5" key="1">
    <citation type="submission" date="2022-12" db="EMBL/GenBank/DDBJ databases">
        <title>Chromosome-level genome of Tegillarca granosa.</title>
        <authorList>
            <person name="Kim J."/>
        </authorList>
    </citation>
    <scope>NUCLEOTIDE SEQUENCE [LARGE SCALE GENOMIC DNA]</scope>
    <source>
        <strain evidence="4">Teg-2019</strain>
        <tissue evidence="4">Adductor muscle</tissue>
    </source>
</reference>
<gene>
    <name evidence="4" type="ORF">KUTeg_021991</name>
</gene>
<dbReference type="InterPro" id="IPR008977">
    <property type="entry name" value="PHM/PNGase_F_dom_sf"/>
</dbReference>
<organism evidence="4 5">
    <name type="scientific">Tegillarca granosa</name>
    <name type="common">Malaysian cockle</name>
    <name type="synonym">Anadara granosa</name>
    <dbReference type="NCBI Taxonomy" id="220873"/>
    <lineage>
        <taxon>Eukaryota</taxon>
        <taxon>Metazoa</taxon>
        <taxon>Spiralia</taxon>
        <taxon>Lophotrochozoa</taxon>
        <taxon>Mollusca</taxon>
        <taxon>Bivalvia</taxon>
        <taxon>Autobranchia</taxon>
        <taxon>Pteriomorphia</taxon>
        <taxon>Arcoida</taxon>
        <taxon>Arcoidea</taxon>
        <taxon>Arcidae</taxon>
        <taxon>Tegillarca</taxon>
    </lineage>
</organism>
<evidence type="ECO:0000259" key="2">
    <source>
        <dbReference type="Pfam" id="PF01082"/>
    </source>
</evidence>
<dbReference type="Proteomes" id="UP001217089">
    <property type="component" value="Unassembled WGS sequence"/>
</dbReference>
<feature type="domain" description="Copper type II ascorbate-dependent monooxygenase N-terminal" evidence="2">
    <location>
        <begin position="174"/>
        <end position="289"/>
    </location>
</feature>
<dbReference type="InterPro" id="IPR055313">
    <property type="entry name" value="Temptin-like"/>
</dbReference>
<evidence type="ECO:0000256" key="1">
    <source>
        <dbReference type="SAM" id="Phobius"/>
    </source>
</evidence>